<sequence>VMELVRDFFVENSKLRSGAWILNTRDAEINAKDDFFMKEPHHEWETRLTMEEIAELKRATRRHALTQVYLEQWAISMLHPLFMEWCITFSNSNFWSTTSRAMEISGRIVGASINQIRVRNMRKSFRAMLRRVSKGSSQFRTSSSVSVSEQRVKTRKFDATAGN</sequence>
<keyword evidence="2" id="KW-1185">Reference proteome</keyword>
<protein>
    <submittedName>
        <fullName evidence="1">Uncharacterized protein</fullName>
    </submittedName>
</protein>
<dbReference type="Proteomes" id="UP001642540">
    <property type="component" value="Unassembled WGS sequence"/>
</dbReference>
<evidence type="ECO:0000313" key="1">
    <source>
        <dbReference type="EMBL" id="CAL8121462.1"/>
    </source>
</evidence>
<feature type="non-terminal residue" evidence="1">
    <location>
        <position position="1"/>
    </location>
</feature>
<organism evidence="1 2">
    <name type="scientific">Orchesella dallaii</name>
    <dbReference type="NCBI Taxonomy" id="48710"/>
    <lineage>
        <taxon>Eukaryota</taxon>
        <taxon>Metazoa</taxon>
        <taxon>Ecdysozoa</taxon>
        <taxon>Arthropoda</taxon>
        <taxon>Hexapoda</taxon>
        <taxon>Collembola</taxon>
        <taxon>Entomobryomorpha</taxon>
        <taxon>Entomobryoidea</taxon>
        <taxon>Orchesellidae</taxon>
        <taxon>Orchesellinae</taxon>
        <taxon>Orchesella</taxon>
    </lineage>
</organism>
<accession>A0ABP1RB09</accession>
<name>A0ABP1RB09_9HEXA</name>
<comment type="caution">
    <text evidence="1">The sequence shown here is derived from an EMBL/GenBank/DDBJ whole genome shotgun (WGS) entry which is preliminary data.</text>
</comment>
<dbReference type="EMBL" id="CAXLJM020000065">
    <property type="protein sequence ID" value="CAL8121462.1"/>
    <property type="molecule type" value="Genomic_DNA"/>
</dbReference>
<proteinExistence type="predicted"/>
<evidence type="ECO:0000313" key="2">
    <source>
        <dbReference type="Proteomes" id="UP001642540"/>
    </source>
</evidence>
<reference evidence="1 2" key="1">
    <citation type="submission" date="2024-08" db="EMBL/GenBank/DDBJ databases">
        <authorList>
            <person name="Cucini C."/>
            <person name="Frati F."/>
        </authorList>
    </citation>
    <scope>NUCLEOTIDE SEQUENCE [LARGE SCALE GENOMIC DNA]</scope>
</reference>
<gene>
    <name evidence="1" type="ORF">ODALV1_LOCUS19395</name>
</gene>